<dbReference type="InterPro" id="IPR014729">
    <property type="entry name" value="Rossmann-like_a/b/a_fold"/>
</dbReference>
<evidence type="ECO:0000313" key="2">
    <source>
        <dbReference type="EMBL" id="GHB59441.1"/>
    </source>
</evidence>
<feature type="domain" description="UspA" evidence="1">
    <location>
        <begin position="52"/>
        <end position="121"/>
    </location>
</feature>
<reference evidence="3" key="1">
    <citation type="journal article" date="2019" name="Int. J. Syst. Evol. Microbiol.">
        <title>The Global Catalogue of Microorganisms (GCM) 10K type strain sequencing project: providing services to taxonomists for standard genome sequencing and annotation.</title>
        <authorList>
            <consortium name="The Broad Institute Genomics Platform"/>
            <consortium name="The Broad Institute Genome Sequencing Center for Infectious Disease"/>
            <person name="Wu L."/>
            <person name="Ma J."/>
        </authorList>
    </citation>
    <scope>NUCLEOTIDE SEQUENCE [LARGE SCALE GENOMIC DNA]</scope>
    <source>
        <strain evidence="3">JCM 4738</strain>
    </source>
</reference>
<protein>
    <recommendedName>
        <fullName evidence="1">UspA domain-containing protein</fullName>
    </recommendedName>
</protein>
<dbReference type="SUPFAM" id="SSF52402">
    <property type="entry name" value="Adenine nucleotide alpha hydrolases-like"/>
    <property type="match status" value="1"/>
</dbReference>
<keyword evidence="3" id="KW-1185">Reference proteome</keyword>
<proteinExistence type="predicted"/>
<comment type="caution">
    <text evidence="2">The sequence shown here is derived from an EMBL/GenBank/DDBJ whole genome shotgun (WGS) entry which is preliminary data.</text>
</comment>
<evidence type="ECO:0000259" key="1">
    <source>
        <dbReference type="Pfam" id="PF00582"/>
    </source>
</evidence>
<dbReference type="Proteomes" id="UP000642673">
    <property type="component" value="Unassembled WGS sequence"/>
</dbReference>
<dbReference type="EMBL" id="BMVP01000005">
    <property type="protein sequence ID" value="GHB59441.1"/>
    <property type="molecule type" value="Genomic_DNA"/>
</dbReference>
<gene>
    <name evidence="2" type="ORF">GCM10010347_31740</name>
</gene>
<accession>A0ABQ3EXJ7</accession>
<organism evidence="2 3">
    <name type="scientific">Streptomyces cirratus</name>
    <dbReference type="NCBI Taxonomy" id="68187"/>
    <lineage>
        <taxon>Bacteria</taxon>
        <taxon>Bacillati</taxon>
        <taxon>Actinomycetota</taxon>
        <taxon>Actinomycetes</taxon>
        <taxon>Kitasatosporales</taxon>
        <taxon>Streptomycetaceae</taxon>
        <taxon>Streptomyces</taxon>
    </lineage>
</organism>
<name>A0ABQ3EXJ7_9ACTN</name>
<evidence type="ECO:0000313" key="3">
    <source>
        <dbReference type="Proteomes" id="UP000642673"/>
    </source>
</evidence>
<dbReference type="Pfam" id="PF00582">
    <property type="entry name" value="Usp"/>
    <property type="match status" value="1"/>
</dbReference>
<dbReference type="Gene3D" id="3.40.50.620">
    <property type="entry name" value="HUPs"/>
    <property type="match status" value="1"/>
</dbReference>
<sequence>MTEARLRRVELCAVLAWQAPGGGPGSRTSCGVPVLALCRSAAADRLREVLDATFGGRTPPVTLTGLTVRGTAGAALVDVARDPDDLLVVGAGPRGPLRRLFRPSVARYVLAHAACPVLTVPPSPLRAEYEAAHRRNSWRLPLDVRELA</sequence>
<dbReference type="CDD" id="cd00293">
    <property type="entry name" value="USP-like"/>
    <property type="match status" value="1"/>
</dbReference>
<dbReference type="InterPro" id="IPR006016">
    <property type="entry name" value="UspA"/>
</dbReference>